<evidence type="ECO:0000313" key="2">
    <source>
        <dbReference type="EMBL" id="GGZ16675.1"/>
    </source>
</evidence>
<proteinExistence type="predicted"/>
<keyword evidence="3" id="KW-1185">Reference proteome</keyword>
<dbReference type="InterPro" id="IPR017853">
    <property type="entry name" value="GH"/>
</dbReference>
<dbReference type="Proteomes" id="UP000619457">
    <property type="component" value="Unassembled WGS sequence"/>
</dbReference>
<dbReference type="Gene3D" id="3.20.20.80">
    <property type="entry name" value="Glycosidases"/>
    <property type="match status" value="1"/>
</dbReference>
<dbReference type="SUPFAM" id="SSF51445">
    <property type="entry name" value="(Trans)glycosidases"/>
    <property type="match status" value="1"/>
</dbReference>
<dbReference type="Pfam" id="PF18989">
    <property type="entry name" value="DUF5722"/>
    <property type="match status" value="1"/>
</dbReference>
<dbReference type="InterPro" id="IPR043780">
    <property type="entry name" value="DUF5722"/>
</dbReference>
<organism evidence="2 3">
    <name type="scientific">Echinicola pacifica</name>
    <dbReference type="NCBI Taxonomy" id="346377"/>
    <lineage>
        <taxon>Bacteria</taxon>
        <taxon>Pseudomonadati</taxon>
        <taxon>Bacteroidota</taxon>
        <taxon>Cytophagia</taxon>
        <taxon>Cytophagales</taxon>
        <taxon>Cyclobacteriaceae</taxon>
        <taxon>Echinicola</taxon>
    </lineage>
</organism>
<feature type="domain" description="DUF5722" evidence="1">
    <location>
        <begin position="296"/>
        <end position="695"/>
    </location>
</feature>
<comment type="caution">
    <text evidence="2">The sequence shown here is derived from an EMBL/GenBank/DDBJ whole genome shotgun (WGS) entry which is preliminary data.</text>
</comment>
<name>A0A918PPF7_9BACT</name>
<evidence type="ECO:0000313" key="3">
    <source>
        <dbReference type="Proteomes" id="UP000619457"/>
    </source>
</evidence>
<reference evidence="2" key="1">
    <citation type="journal article" date="2014" name="Int. J. Syst. Evol. Microbiol.">
        <title>Complete genome sequence of Corynebacterium casei LMG S-19264T (=DSM 44701T), isolated from a smear-ripened cheese.</title>
        <authorList>
            <consortium name="US DOE Joint Genome Institute (JGI-PGF)"/>
            <person name="Walter F."/>
            <person name="Albersmeier A."/>
            <person name="Kalinowski J."/>
            <person name="Ruckert C."/>
        </authorList>
    </citation>
    <scope>NUCLEOTIDE SEQUENCE</scope>
    <source>
        <strain evidence="2">KCTC 12368</strain>
    </source>
</reference>
<dbReference type="RefSeq" id="WP_018474105.1">
    <property type="nucleotide sequence ID" value="NZ_BMWX01000001.1"/>
</dbReference>
<sequence>MSNLLSLFIVFLPILFPAEPDPLIFDLSKAHDMEVSSTDLHTYDITTTGADPYIFAQPLTADLDENASMVSFEYFCPTGLDFFELYFYPLKEDPHPIIIKDIGSTEGWVKFTIDISAVRSYWGKSGDILRMDFGGAAGLNIQVRAMEIRAMTAREKEILSNKEAIKQQEAIYEKGLQEYLGRDYEAGIHQVSVGESSVDIEGDLGQSQGQYALAEVPVYANATEAQELVIVQEFNTKNKGTFSSSIDRFIERDGYRYDRLLSKWLVVKKTEEGFRPASHARHPDAIVSKYDYDFVRPSTIKGIGGYSAGREAPTSDLDDLGITSVTINIWLNKFYRSSAAPGHLEHEYMGKTYYIDQKSIEGYDRSFKEAADRNIEVSAIILVDKASGSPDKTIGEILQHPDCDPAGIYSMPNVTSAEGVQYYAAVIDFLADRYMRQDKKYGRINHWIVHNEVDAGWVWTNAGDKSALVFLDLYHKSMRIINNIAKSYNPNSKVFITLTHYWNWTSNPHFYLSKDLLEYLLQFSRAEGDFDWGIAQHPYPESLREPKTWLDNKVSFNYETPLITFKNIEVLNAWVQLPEVRYKGTEKRLLYLSENGTNSPTYSEKDLHEQAAGMAYAMKKIKYLEGIDGFQYHNWQDNRREGGLRIGLRRFPDDEEDPSGKKPVWEVYRAFGQEDEDLVYDPYLKTIGIESWDEVRYKEPIYGKNLSLKSKREVMSDTWVATDHLGRTLPSASQTGPLKQDRTVGMFYFINHDTPAKTGPYNVTEILQENPKNPNWGPGAHFWGEPEIGYYLNNEEWAIRKHAYQLMDAGVDVIIMDVTNDRTYRETYLTLCKVYTEMRAIGEKTPDIAFLASEKSVNKLWEDFYSQGLYQDLWFYWNDKPLLLYGQHEIPSRNKVNDIVFSSTIREFFTLKQSWAWTTLPWYEEGQDEWPWVDHFPQAISWSKDPSEAEMIPVSAAQHPLSNIGRSYHNFHQPELDDQDLTAFTDEGLYFQEQWNRAIEVEPKFVFVTGWNEWSAGKKVMEENVSEELQQWNFYPGAHLGKGGKPIQPGEAYFIDQYNQEFSRDIEPMKGGHGDNYYYQLMANIRKYKGSRKVPSATSYSINILGDFDQWDAVSTEYYDHIGDTMHRNSIASGTVGPYIDESGRNDFESSKICYDKDKVYFLVQTLQPIKVSKGGKLSLLINIDRDSDTGLAGYDLAVDLDHYGKNTSTLQAFQKDKGWKKLNSLEVQLKGNQLMLAIPIKYLRTSGGLDFEFHWVDAIEKLDCLEDILSAGDNAPSRRANYLFTLN</sequence>
<dbReference type="EMBL" id="BMWX01000001">
    <property type="protein sequence ID" value="GGZ16675.1"/>
    <property type="molecule type" value="Genomic_DNA"/>
</dbReference>
<protein>
    <recommendedName>
        <fullName evidence="1">DUF5722 domain-containing protein</fullName>
    </recommendedName>
</protein>
<evidence type="ECO:0000259" key="1">
    <source>
        <dbReference type="Pfam" id="PF18989"/>
    </source>
</evidence>
<gene>
    <name evidence="2" type="ORF">GCM10007049_06310</name>
</gene>
<reference evidence="2" key="2">
    <citation type="submission" date="2020-09" db="EMBL/GenBank/DDBJ databases">
        <authorList>
            <person name="Sun Q."/>
            <person name="Kim S."/>
        </authorList>
    </citation>
    <scope>NUCLEOTIDE SEQUENCE</scope>
    <source>
        <strain evidence="2">KCTC 12368</strain>
    </source>
</reference>
<accession>A0A918PPF7</accession>